<dbReference type="SUPFAM" id="SSF53067">
    <property type="entry name" value="Actin-like ATPase domain"/>
    <property type="match status" value="2"/>
</dbReference>
<dbReference type="InterPro" id="IPR048345">
    <property type="entry name" value="ParM_C"/>
</dbReference>
<protein>
    <submittedName>
        <fullName evidence="3">ParM/StbA family protein</fullName>
    </submittedName>
</protein>
<dbReference type="AlphaFoldDB" id="A0A850QNR6"/>
<dbReference type="EMBL" id="JABXYJ010000008">
    <property type="protein sequence ID" value="NVO79023.1"/>
    <property type="molecule type" value="Genomic_DNA"/>
</dbReference>
<dbReference type="InterPro" id="IPR009440">
    <property type="entry name" value="ParM/StbA_N"/>
</dbReference>
<dbReference type="Pfam" id="PF06406">
    <property type="entry name" value="StbA_N"/>
    <property type="match status" value="1"/>
</dbReference>
<feature type="domain" description="Plasmid segregation protein ParM/StbA N-terminal" evidence="1">
    <location>
        <begin position="4"/>
        <end position="164"/>
    </location>
</feature>
<keyword evidence="4" id="KW-1185">Reference proteome</keyword>
<evidence type="ECO:0000313" key="4">
    <source>
        <dbReference type="Proteomes" id="UP000588051"/>
    </source>
</evidence>
<sequence length="361" mass="39505">MDQVKIAIDDGHDTMKVCFGFDEANNEYQCVSVKSLAIRGMQQIASLNKEAPVYAADGETFTMVPDNALGRHLDTRFIEYPKSALNRVLVHHALVESGMGGRAVNVVTGLPVDQYYKGGKKNIELINAKIANISKPVNVITKNISLANIVENRVMSEAIAAVFDIVFNGDGSENIETFELISRRPIAVVDMGGKTLDIATIMENIDGIYYDRSGTENIGVLRLKEEVASKLKNNFTLNNEPPSKYVEEAIRTKQYEVFGELHDISELIESVCREYVVAIQNAMLKRIGDGSDLGAVVFVGGGAALLQSVFGSAIFSEIYQGRCIIPNHPQFSNAIGMWKYATFVAVESVKSTHEAEAATVD</sequence>
<comment type="caution">
    <text evidence="3">The sequence shown here is derived from an EMBL/GenBank/DDBJ whole genome shotgun (WGS) entry which is preliminary data.</text>
</comment>
<dbReference type="RefSeq" id="WP_176804557.1">
    <property type="nucleotide sequence ID" value="NZ_JABXYJ010000008.1"/>
</dbReference>
<feature type="domain" description="Plasmid segregation protein ParM C-terminal" evidence="2">
    <location>
        <begin position="188"/>
        <end position="338"/>
    </location>
</feature>
<reference evidence="3 4" key="1">
    <citation type="submission" date="2020-06" db="EMBL/GenBank/DDBJ databases">
        <authorList>
            <person name="Qiu C."/>
            <person name="Liu Z."/>
        </authorList>
    </citation>
    <scope>NUCLEOTIDE SEQUENCE [LARGE SCALE GENOMIC DNA]</scope>
    <source>
        <strain evidence="3 4">EM 1</strain>
    </source>
</reference>
<gene>
    <name evidence="3" type="ORF">HV832_14425</name>
</gene>
<dbReference type="Pfam" id="PF21523">
    <property type="entry name" value="ParM_N"/>
    <property type="match status" value="1"/>
</dbReference>
<name>A0A850QNR6_9BURK</name>
<proteinExistence type="predicted"/>
<dbReference type="InterPro" id="IPR043129">
    <property type="entry name" value="ATPase_NBD"/>
</dbReference>
<dbReference type="Proteomes" id="UP000588051">
    <property type="component" value="Unassembled WGS sequence"/>
</dbReference>
<evidence type="ECO:0000259" key="1">
    <source>
        <dbReference type="Pfam" id="PF06406"/>
    </source>
</evidence>
<dbReference type="InterPro" id="IPR056367">
    <property type="entry name" value="ASKHA_NBD_ParM_R1-like"/>
</dbReference>
<dbReference type="Gene3D" id="3.30.420.40">
    <property type="match status" value="2"/>
</dbReference>
<evidence type="ECO:0000259" key="2">
    <source>
        <dbReference type="Pfam" id="PF21523"/>
    </source>
</evidence>
<dbReference type="CDD" id="cd24022">
    <property type="entry name" value="ASKHA_NBD_ParM_R1-like"/>
    <property type="match status" value="1"/>
</dbReference>
<organism evidence="3 4">
    <name type="scientific">Undibacterium oligocarboniphilum</name>
    <dbReference type="NCBI Taxonomy" id="666702"/>
    <lineage>
        <taxon>Bacteria</taxon>
        <taxon>Pseudomonadati</taxon>
        <taxon>Pseudomonadota</taxon>
        <taxon>Betaproteobacteria</taxon>
        <taxon>Burkholderiales</taxon>
        <taxon>Oxalobacteraceae</taxon>
        <taxon>Undibacterium</taxon>
    </lineage>
</organism>
<evidence type="ECO:0000313" key="3">
    <source>
        <dbReference type="EMBL" id="NVO79023.1"/>
    </source>
</evidence>
<accession>A0A850QNR6</accession>